<proteinExistence type="predicted"/>
<keyword evidence="2" id="KW-1185">Reference proteome</keyword>
<reference evidence="1 2" key="1">
    <citation type="journal article" date="2022" name="Plant J.">
        <title>Chromosome-level genome of Camellia lanceoleosa provides a valuable resource for understanding genome evolution and self-incompatibility.</title>
        <authorList>
            <person name="Gong W."/>
            <person name="Xiao S."/>
            <person name="Wang L."/>
            <person name="Liao Z."/>
            <person name="Chang Y."/>
            <person name="Mo W."/>
            <person name="Hu G."/>
            <person name="Li W."/>
            <person name="Zhao G."/>
            <person name="Zhu H."/>
            <person name="Hu X."/>
            <person name="Ji K."/>
            <person name="Xiang X."/>
            <person name="Song Q."/>
            <person name="Yuan D."/>
            <person name="Jin S."/>
            <person name="Zhang L."/>
        </authorList>
    </citation>
    <scope>NUCLEOTIDE SEQUENCE [LARGE SCALE GENOMIC DNA]</scope>
    <source>
        <strain evidence="1">SQ_2022a</strain>
    </source>
</reference>
<evidence type="ECO:0000313" key="1">
    <source>
        <dbReference type="EMBL" id="KAI8014060.1"/>
    </source>
</evidence>
<name>A0ACC0HLK4_9ERIC</name>
<sequence length="123" mass="13960">MFANGQTSSGKTYTMRGITEKAVNDIYRHIVNTPERDFCIRISGLEIYNENVRDLLNLESGHNLKALDDPEKGTVVEKLVEETTNDDQHLRHLISIYEDLAGNERASQMNAEVLLVVKELQDV</sequence>
<gene>
    <name evidence="1" type="ORF">LOK49_LG05G02001</name>
</gene>
<evidence type="ECO:0000313" key="2">
    <source>
        <dbReference type="Proteomes" id="UP001060215"/>
    </source>
</evidence>
<comment type="caution">
    <text evidence="1">The sequence shown here is derived from an EMBL/GenBank/DDBJ whole genome shotgun (WGS) entry which is preliminary data.</text>
</comment>
<dbReference type="Proteomes" id="UP001060215">
    <property type="component" value="Chromosome 4"/>
</dbReference>
<accession>A0ACC0HLK4</accession>
<dbReference type="EMBL" id="CM045761">
    <property type="protein sequence ID" value="KAI8014060.1"/>
    <property type="molecule type" value="Genomic_DNA"/>
</dbReference>
<protein>
    <submittedName>
        <fullName evidence="1">Kinesin-like protein NACK1</fullName>
    </submittedName>
</protein>
<organism evidence="1 2">
    <name type="scientific">Camellia lanceoleosa</name>
    <dbReference type="NCBI Taxonomy" id="1840588"/>
    <lineage>
        <taxon>Eukaryota</taxon>
        <taxon>Viridiplantae</taxon>
        <taxon>Streptophyta</taxon>
        <taxon>Embryophyta</taxon>
        <taxon>Tracheophyta</taxon>
        <taxon>Spermatophyta</taxon>
        <taxon>Magnoliopsida</taxon>
        <taxon>eudicotyledons</taxon>
        <taxon>Gunneridae</taxon>
        <taxon>Pentapetalae</taxon>
        <taxon>asterids</taxon>
        <taxon>Ericales</taxon>
        <taxon>Theaceae</taxon>
        <taxon>Camellia</taxon>
    </lineage>
</organism>